<keyword evidence="3" id="KW-1185">Reference proteome</keyword>
<organism evidence="2 3">
    <name type="scientific">Thalassiosira oceanica</name>
    <name type="common">Marine diatom</name>
    <dbReference type="NCBI Taxonomy" id="159749"/>
    <lineage>
        <taxon>Eukaryota</taxon>
        <taxon>Sar</taxon>
        <taxon>Stramenopiles</taxon>
        <taxon>Ochrophyta</taxon>
        <taxon>Bacillariophyta</taxon>
        <taxon>Coscinodiscophyceae</taxon>
        <taxon>Thalassiosirophycidae</taxon>
        <taxon>Thalassiosirales</taxon>
        <taxon>Thalassiosiraceae</taxon>
        <taxon>Thalassiosira</taxon>
    </lineage>
</organism>
<evidence type="ECO:0000256" key="1">
    <source>
        <dbReference type="SAM" id="MobiDB-lite"/>
    </source>
</evidence>
<dbReference type="AlphaFoldDB" id="K0S2V4"/>
<feature type="compositionally biased region" description="Basic and acidic residues" evidence="1">
    <location>
        <begin position="114"/>
        <end position="133"/>
    </location>
</feature>
<comment type="caution">
    <text evidence="2">The sequence shown here is derived from an EMBL/GenBank/DDBJ whole genome shotgun (WGS) entry which is preliminary data.</text>
</comment>
<evidence type="ECO:0000313" key="2">
    <source>
        <dbReference type="EMBL" id="EJK55341.1"/>
    </source>
</evidence>
<name>K0S2V4_THAOC</name>
<accession>K0S2V4</accession>
<dbReference type="EMBL" id="AGNL01034251">
    <property type="protein sequence ID" value="EJK55341.1"/>
    <property type="molecule type" value="Genomic_DNA"/>
</dbReference>
<sequence>MKISPLRRQWATSIKSSRGLVVPDGINHIVTVGSGPGGSTAPEREGPKPRAERIIMASRDGGGLAPVTSEERPGALVVVICRSTARGRRRGYGGRGWMAPLGRRPRAAPWPRGCRPDLRPPEPRRLRRGREEAPQDAAQGAREVQREERRGGPYGLPEFNPAADEAERARIEREERQARSNKGARIVWRQLLDIYDGASRVISVRNSLSVQFLILDSNEELGSIEGPKSLVDTSTKADANGHGVRSIRGRQLATHTRSKPKTVQTVDRLGHRPSPPEASPFCIDTGPYSTTSPVRSPRLSRSEWPSRRISRASTSFRTADVPNRWGIPHLTMRNRARSTEHSRNNPTPVRRYKRKSSSKKSNGGIFLPGLDARILLLTLCAALVCLLISSRRHGISRLQAVDGDTVGENEIAAMEAAIHLPGVDEATRFKKDPGVQGRLRPGHHEVLRGLPEADASRFEASTSEAVIPNLRAHRSEADIMPDALKPALAEKTKAGEQKHKWNKMSNGISVAKVCDLDGLSIGSWQNTINTWKPSSCNIDQSLVTAMKSCLSHKRIGLYGDSALRSIALAMLKEGGKPKIAISETGKKPTLGFSHKLHINGGEVNMHWSPSVFRNKPSKINIGALAKDDITIIGIGQLDMVNHRHRVTDWFSSMIDLLTDAASVRNGKGLFVMQIHQLNPVKCKPPTNKKEGSPEWLAHLENCRRCSSNDALQAYREALASAVSCVRSKGLANIHLIDTLGITNNTYASMHAEGVSQYDHVIASVEMIMVLGAACMGMRHMSDASGMEEDTCPDYKDGSVSKHVC</sequence>
<feature type="region of interest" description="Disordered" evidence="1">
    <location>
        <begin position="100"/>
        <end position="160"/>
    </location>
</feature>
<reference evidence="2 3" key="1">
    <citation type="journal article" date="2012" name="Genome Biol.">
        <title>Genome and low-iron response of an oceanic diatom adapted to chronic iron limitation.</title>
        <authorList>
            <person name="Lommer M."/>
            <person name="Specht M."/>
            <person name="Roy A.S."/>
            <person name="Kraemer L."/>
            <person name="Andreson R."/>
            <person name="Gutowska M.A."/>
            <person name="Wolf J."/>
            <person name="Bergner S.V."/>
            <person name="Schilhabel M.B."/>
            <person name="Klostermeier U.C."/>
            <person name="Beiko R.G."/>
            <person name="Rosenstiel P."/>
            <person name="Hippler M."/>
            <person name="Laroche J."/>
        </authorList>
    </citation>
    <scope>NUCLEOTIDE SEQUENCE [LARGE SCALE GENOMIC DNA]</scope>
    <source>
        <strain evidence="2 3">CCMP1005</strain>
    </source>
</reference>
<feature type="region of interest" description="Disordered" evidence="1">
    <location>
        <begin position="251"/>
        <end position="306"/>
    </location>
</feature>
<dbReference type="Proteomes" id="UP000266841">
    <property type="component" value="Unassembled WGS sequence"/>
</dbReference>
<proteinExistence type="predicted"/>
<gene>
    <name evidence="2" type="ORF">THAOC_24934</name>
</gene>
<feature type="compositionally biased region" description="Low complexity" evidence="1">
    <location>
        <begin position="100"/>
        <end position="113"/>
    </location>
</feature>
<protein>
    <submittedName>
        <fullName evidence="2">Uncharacterized protein</fullName>
    </submittedName>
</protein>
<evidence type="ECO:0000313" key="3">
    <source>
        <dbReference type="Proteomes" id="UP000266841"/>
    </source>
</evidence>
<feature type="region of interest" description="Disordered" evidence="1">
    <location>
        <begin position="333"/>
        <end position="363"/>
    </location>
</feature>